<comment type="caution">
    <text evidence="2">The sequence shown here is derived from an EMBL/GenBank/DDBJ whole genome shotgun (WGS) entry which is preliminary data.</text>
</comment>
<evidence type="ECO:0000313" key="2">
    <source>
        <dbReference type="EMBL" id="MET1256345.1"/>
    </source>
</evidence>
<protein>
    <submittedName>
        <fullName evidence="2">Uncharacterized protein</fullName>
    </submittedName>
</protein>
<dbReference type="RefSeq" id="WP_353896930.1">
    <property type="nucleotide sequence ID" value="NZ_JBEVCJ010000020.1"/>
</dbReference>
<evidence type="ECO:0000313" key="3">
    <source>
        <dbReference type="Proteomes" id="UP001548189"/>
    </source>
</evidence>
<dbReference type="EMBL" id="JBEVCJ010000020">
    <property type="protein sequence ID" value="MET1256345.1"/>
    <property type="molecule type" value="Genomic_DNA"/>
</dbReference>
<gene>
    <name evidence="2" type="ORF">ABVT43_14485</name>
</gene>
<evidence type="ECO:0000256" key="1">
    <source>
        <dbReference type="SAM" id="SignalP"/>
    </source>
</evidence>
<accession>A0ABV2BWP0</accession>
<reference evidence="2 3" key="1">
    <citation type="submission" date="2024-06" db="EMBL/GenBank/DDBJ databases">
        <authorList>
            <person name="Li F."/>
        </authorList>
    </citation>
    <scope>NUCLEOTIDE SEQUENCE [LARGE SCALE GENOMIC DNA]</scope>
    <source>
        <strain evidence="2 3">GXAS 311</strain>
    </source>
</reference>
<feature type="chain" id="PRO_5045493168" evidence="1">
    <location>
        <begin position="35"/>
        <end position="143"/>
    </location>
</feature>
<organism evidence="2 3">
    <name type="scientific">Aliikangiella maris</name>
    <dbReference type="NCBI Taxonomy" id="3162458"/>
    <lineage>
        <taxon>Bacteria</taxon>
        <taxon>Pseudomonadati</taxon>
        <taxon>Pseudomonadota</taxon>
        <taxon>Gammaproteobacteria</taxon>
        <taxon>Oceanospirillales</taxon>
        <taxon>Pleioneaceae</taxon>
        <taxon>Aliikangiella</taxon>
    </lineage>
</organism>
<feature type="signal peptide" evidence="1">
    <location>
        <begin position="1"/>
        <end position="34"/>
    </location>
</feature>
<name>A0ABV2BWP0_9GAMM</name>
<keyword evidence="1" id="KW-0732">Signal</keyword>
<keyword evidence="3" id="KW-1185">Reference proteome</keyword>
<proteinExistence type="predicted"/>
<dbReference type="Proteomes" id="UP001548189">
    <property type="component" value="Unassembled WGS sequence"/>
</dbReference>
<sequence length="143" mass="16415">MIKRYNYSHCKRRYGRVVLLLLSIFVNFSCTDQGANNREELSANNLDTQNTQVDEMLINQSKVIIQQYKLTSISIDCLSLSITDDFFEGNRIVDIREKHSYPCKGDPDTQPRLFSLIFDRGSDKVWTDANSPVGQMALLNKTD</sequence>